<gene>
    <name evidence="1" type="ORF">FHR83_006638</name>
</gene>
<reference evidence="1 2" key="1">
    <citation type="submission" date="2020-08" db="EMBL/GenBank/DDBJ databases">
        <title>Genomic Encyclopedia of Type Strains, Phase III (KMG-III): the genomes of soil and plant-associated and newly described type strains.</title>
        <authorList>
            <person name="Whitman W."/>
        </authorList>
    </citation>
    <scope>NUCLEOTIDE SEQUENCE [LARGE SCALE GENOMIC DNA]</scope>
    <source>
        <strain evidence="1 2">CECT 3287</strain>
    </source>
</reference>
<keyword evidence="2" id="KW-1185">Reference proteome</keyword>
<evidence type="ECO:0000313" key="2">
    <source>
        <dbReference type="Proteomes" id="UP000590749"/>
    </source>
</evidence>
<evidence type="ECO:0000313" key="1">
    <source>
        <dbReference type="EMBL" id="MBB3098932.1"/>
    </source>
</evidence>
<comment type="caution">
    <text evidence="1">The sequence shown here is derived from an EMBL/GenBank/DDBJ whole genome shotgun (WGS) entry which is preliminary data.</text>
</comment>
<dbReference type="EMBL" id="JACHXF010000017">
    <property type="protein sequence ID" value="MBB3098932.1"/>
    <property type="molecule type" value="Genomic_DNA"/>
</dbReference>
<dbReference type="Proteomes" id="UP000590749">
    <property type="component" value="Unassembled WGS sequence"/>
</dbReference>
<dbReference type="RefSeq" id="WP_183225021.1">
    <property type="nucleotide sequence ID" value="NZ_BMPW01000020.1"/>
</dbReference>
<proteinExistence type="predicted"/>
<accession>A0A7W5AMS6</accession>
<name>A0A7W5AMS6_9ACTN</name>
<protein>
    <submittedName>
        <fullName evidence="1">Transcription elongation GreA/GreB family factor</fullName>
    </submittedName>
</protein>
<dbReference type="AlphaFoldDB" id="A0A7W5AMS6"/>
<sequence>MTDNHVCVPVVDADGQVIAHAHVSPDLDERGQQALVSVVEAVRRLAAEEEAADPEGAAEKGRRQEAAIARIRERVRRARGEAE</sequence>
<organism evidence="1 2">
    <name type="scientific">Actinoplanes campanulatus</name>
    <dbReference type="NCBI Taxonomy" id="113559"/>
    <lineage>
        <taxon>Bacteria</taxon>
        <taxon>Bacillati</taxon>
        <taxon>Actinomycetota</taxon>
        <taxon>Actinomycetes</taxon>
        <taxon>Micromonosporales</taxon>
        <taxon>Micromonosporaceae</taxon>
        <taxon>Actinoplanes</taxon>
    </lineage>
</organism>